<evidence type="ECO:0000259" key="2">
    <source>
        <dbReference type="PROSITE" id="PS50835"/>
    </source>
</evidence>
<organism evidence="3 4">
    <name type="scientific">Scophthalmus maximus</name>
    <name type="common">Turbot</name>
    <name type="synonym">Psetta maxima</name>
    <dbReference type="NCBI Taxonomy" id="52904"/>
    <lineage>
        <taxon>Eukaryota</taxon>
        <taxon>Metazoa</taxon>
        <taxon>Chordata</taxon>
        <taxon>Craniata</taxon>
        <taxon>Vertebrata</taxon>
        <taxon>Euteleostomi</taxon>
        <taxon>Actinopterygii</taxon>
        <taxon>Neopterygii</taxon>
        <taxon>Teleostei</taxon>
        <taxon>Neoteleostei</taxon>
        <taxon>Acanthomorphata</taxon>
        <taxon>Carangaria</taxon>
        <taxon>Pleuronectiformes</taxon>
        <taxon>Pleuronectoidei</taxon>
        <taxon>Scophthalmidae</taxon>
        <taxon>Scophthalmus</taxon>
    </lineage>
</organism>
<dbReference type="InterPro" id="IPR013106">
    <property type="entry name" value="Ig_V-set"/>
</dbReference>
<dbReference type="InterPro" id="IPR036179">
    <property type="entry name" value="Ig-like_dom_sf"/>
</dbReference>
<evidence type="ECO:0000256" key="1">
    <source>
        <dbReference type="SAM" id="MobiDB-lite"/>
    </source>
</evidence>
<accession>A0A6A4RUB3</accession>
<comment type="caution">
    <text evidence="3">The sequence shown here is derived from an EMBL/GenBank/DDBJ whole genome shotgun (WGS) entry which is preliminary data.</text>
</comment>
<evidence type="ECO:0000313" key="3">
    <source>
        <dbReference type="EMBL" id="KAF0023917.1"/>
    </source>
</evidence>
<feature type="compositionally biased region" description="Low complexity" evidence="1">
    <location>
        <begin position="160"/>
        <end position="173"/>
    </location>
</feature>
<proteinExistence type="predicted"/>
<dbReference type="EMBL" id="VEVO01000022">
    <property type="protein sequence ID" value="KAF0023917.1"/>
    <property type="molecule type" value="Genomic_DNA"/>
</dbReference>
<dbReference type="Pfam" id="PF07686">
    <property type="entry name" value="V-set"/>
    <property type="match status" value="1"/>
</dbReference>
<gene>
    <name evidence="3" type="ORF">F2P81_024547</name>
</gene>
<dbReference type="InterPro" id="IPR007110">
    <property type="entry name" value="Ig-like_dom"/>
</dbReference>
<dbReference type="AlphaFoldDB" id="A0A6A4RUB3"/>
<feature type="region of interest" description="Disordered" evidence="1">
    <location>
        <begin position="160"/>
        <end position="188"/>
    </location>
</feature>
<dbReference type="SUPFAM" id="SSF48726">
    <property type="entry name" value="Immunoglobulin"/>
    <property type="match status" value="1"/>
</dbReference>
<feature type="domain" description="Ig-like" evidence="2">
    <location>
        <begin position="1"/>
        <end position="91"/>
    </location>
</feature>
<dbReference type="InterPro" id="IPR013783">
    <property type="entry name" value="Ig-like_fold"/>
</dbReference>
<name>A0A6A4RUB3_SCOMX</name>
<protein>
    <recommendedName>
        <fullName evidence="2">Ig-like domain-containing protein</fullName>
    </recommendedName>
</protein>
<dbReference type="PANTHER" id="PTHR11422">
    <property type="entry name" value="T-CELL SURFACE GLYCOPROTEIN CD4"/>
    <property type="match status" value="1"/>
</dbReference>
<dbReference type="Proteomes" id="UP000438429">
    <property type="component" value="Unassembled WGS sequence"/>
</dbReference>
<reference evidence="3 4" key="1">
    <citation type="submission" date="2019-06" db="EMBL/GenBank/DDBJ databases">
        <title>Draft genomes of female and male turbot (Scophthalmus maximus).</title>
        <authorList>
            <person name="Xu H."/>
            <person name="Xu X.-W."/>
            <person name="Shao C."/>
            <person name="Chen S."/>
        </authorList>
    </citation>
    <scope>NUCLEOTIDE SEQUENCE [LARGE SCALE GENOMIC DNA]</scope>
    <source>
        <strain evidence="3">Ysfricsl-2016a</strain>
        <tissue evidence="3">Blood</tissue>
    </source>
</reference>
<dbReference type="PROSITE" id="PS50835">
    <property type="entry name" value="IG_LIKE"/>
    <property type="match status" value="1"/>
</dbReference>
<evidence type="ECO:0000313" key="4">
    <source>
        <dbReference type="Proteomes" id="UP000438429"/>
    </source>
</evidence>
<dbReference type="Gene3D" id="2.60.40.10">
    <property type="entry name" value="Immunoglobulins"/>
    <property type="match status" value="1"/>
</dbReference>
<dbReference type="SMART" id="SM00409">
    <property type="entry name" value="IG"/>
    <property type="match status" value="1"/>
</dbReference>
<dbReference type="InterPro" id="IPR003599">
    <property type="entry name" value="Ig_sub"/>
</dbReference>
<sequence>MEGTTEQLSSVIVRAGGEVTLPCENVIRDQVECDSTDWIFSHHGKIEDLVKSGRICGESAKDKSKRLKVTENCSLVITEVTAADGGRYDCQQIKSGQQHAEDALVYLSAVKMTEDKVDDEADPEEAVCYASVSYVKKTNSEGRARVKEDEGDAVTYSAVKAASSAPADPSMSVYATVSKPEPNRDHSA</sequence>